<feature type="compositionally biased region" description="Basic and acidic residues" evidence="3">
    <location>
        <begin position="684"/>
        <end position="695"/>
    </location>
</feature>
<dbReference type="CDD" id="cd00067">
    <property type="entry name" value="GAL4"/>
    <property type="match status" value="1"/>
</dbReference>
<sequence>MSDSHEDGTHIASKQRRLRNACDECRKRKIKCDSAIRIGNICSSCIALNVACIHTVVKKKRGPRLPPGQQSIRDTVDAILSTRNPFKIPKDEIEVKRILVDLANHIELLEEEISHLRREISSASPAAMPSASHTDSSIAITSVAPLDSDSFRSRDSYSVDDLVKDFRSFEFDDSGARFFGTSSSSSLVKTAFDIRKGYAGDGDTDLSINVGRRRPEFWTIFPWQKHFSKLPPLEFPPDDLMHDLIRLYFHHINDVLPFLQLSTFLQSITEDLHHQDRRFGNLVLAVCAVGSRFSDDPRVLEDHTTSKHSAGWKWIRQIQPLNQTFVDPPSLYEIHMFLVYTTFMGGTSTPEICWILICVGVRLVQDVGAHRKNQGNAKPTAETEMWKRAFWYMFTIDIFASTFLGRPMCLSHDDYDADLPVECDEEFWEYKDSELLFRQPLVKPPRMSYWVCFIKLLNILGKVLRRIYAVDQPDVWSAMGMTKLQWSEKLVAELDSSLNQWTDEIPEHLKWDPNRENKEHFAQSVMIYATYYLVQILVHRSFLPRPGENSVLSFPSLTICANAARSCLHVIEVQHRRNAGLLIFPSNLMALFNSVVILLVNTWRGRFSNGPSASVDASSELALIHRSIDILRQYENRWQAAGRFVDILKQVISLHHDLSRKLSKKRPREVDPEDNGTKQSPRRMAGDKPVAVDRQHDSELVTFPTSDTKFTIPLHSRELGSLSAQDSYDWTRWVNFDESSGSLPVSPPNEFLSTPLDTATFLQGNEGEALSQGIPFTHDSSDREDWTSYMKLCL</sequence>
<dbReference type="InterPro" id="IPR050987">
    <property type="entry name" value="AtrR-like"/>
</dbReference>
<dbReference type="PANTHER" id="PTHR46910">
    <property type="entry name" value="TRANSCRIPTION FACTOR PDR1"/>
    <property type="match status" value="1"/>
</dbReference>
<organism evidence="5 6">
    <name type="scientific">Collybiopsis luxurians FD-317 M1</name>
    <dbReference type="NCBI Taxonomy" id="944289"/>
    <lineage>
        <taxon>Eukaryota</taxon>
        <taxon>Fungi</taxon>
        <taxon>Dikarya</taxon>
        <taxon>Basidiomycota</taxon>
        <taxon>Agaricomycotina</taxon>
        <taxon>Agaricomycetes</taxon>
        <taxon>Agaricomycetidae</taxon>
        <taxon>Agaricales</taxon>
        <taxon>Marasmiineae</taxon>
        <taxon>Omphalotaceae</taxon>
        <taxon>Collybiopsis</taxon>
        <taxon>Collybiopsis luxurians</taxon>
    </lineage>
</organism>
<dbReference type="AlphaFoldDB" id="A0A0D0C9X7"/>
<keyword evidence="1" id="KW-0479">Metal-binding</keyword>
<reference evidence="5 6" key="1">
    <citation type="submission" date="2014-04" db="EMBL/GenBank/DDBJ databases">
        <title>Evolutionary Origins and Diversification of the Mycorrhizal Mutualists.</title>
        <authorList>
            <consortium name="DOE Joint Genome Institute"/>
            <consortium name="Mycorrhizal Genomics Consortium"/>
            <person name="Kohler A."/>
            <person name="Kuo A."/>
            <person name="Nagy L.G."/>
            <person name="Floudas D."/>
            <person name="Copeland A."/>
            <person name="Barry K.W."/>
            <person name="Cichocki N."/>
            <person name="Veneault-Fourrey C."/>
            <person name="LaButti K."/>
            <person name="Lindquist E.A."/>
            <person name="Lipzen A."/>
            <person name="Lundell T."/>
            <person name="Morin E."/>
            <person name="Murat C."/>
            <person name="Riley R."/>
            <person name="Ohm R."/>
            <person name="Sun H."/>
            <person name="Tunlid A."/>
            <person name="Henrissat B."/>
            <person name="Grigoriev I.V."/>
            <person name="Hibbett D.S."/>
            <person name="Martin F."/>
        </authorList>
    </citation>
    <scope>NUCLEOTIDE SEQUENCE [LARGE SCALE GENOMIC DNA]</scope>
    <source>
        <strain evidence="5 6">FD-317 M1</strain>
    </source>
</reference>
<dbReference type="CDD" id="cd12148">
    <property type="entry name" value="fungal_TF_MHR"/>
    <property type="match status" value="1"/>
</dbReference>
<evidence type="ECO:0000256" key="2">
    <source>
        <dbReference type="ARBA" id="ARBA00023242"/>
    </source>
</evidence>
<evidence type="ECO:0000313" key="5">
    <source>
        <dbReference type="EMBL" id="KIK59279.1"/>
    </source>
</evidence>
<proteinExistence type="predicted"/>
<dbReference type="HOGENOM" id="CLU_006019_0_1_1"/>
<dbReference type="PANTHER" id="PTHR46910:SF38">
    <property type="entry name" value="ZN(2)-C6 FUNGAL-TYPE DOMAIN-CONTAINING PROTEIN"/>
    <property type="match status" value="1"/>
</dbReference>
<keyword evidence="6" id="KW-1185">Reference proteome</keyword>
<dbReference type="Pfam" id="PF00172">
    <property type="entry name" value="Zn_clus"/>
    <property type="match status" value="1"/>
</dbReference>
<dbReference type="OrthoDB" id="4456959at2759"/>
<evidence type="ECO:0000256" key="1">
    <source>
        <dbReference type="ARBA" id="ARBA00022723"/>
    </source>
</evidence>
<name>A0A0D0C9X7_9AGAR</name>
<dbReference type="Pfam" id="PF04082">
    <property type="entry name" value="Fungal_trans"/>
    <property type="match status" value="1"/>
</dbReference>
<dbReference type="SUPFAM" id="SSF57701">
    <property type="entry name" value="Zn2/Cys6 DNA-binding domain"/>
    <property type="match status" value="1"/>
</dbReference>
<dbReference type="GO" id="GO:0000981">
    <property type="term" value="F:DNA-binding transcription factor activity, RNA polymerase II-specific"/>
    <property type="evidence" value="ECO:0007669"/>
    <property type="project" value="InterPro"/>
</dbReference>
<dbReference type="InterPro" id="IPR001138">
    <property type="entry name" value="Zn2Cys6_DnaBD"/>
</dbReference>
<feature type="domain" description="Zn(2)-C6 fungal-type" evidence="4">
    <location>
        <begin position="21"/>
        <end position="54"/>
    </location>
</feature>
<accession>A0A0D0C9X7</accession>
<protein>
    <recommendedName>
        <fullName evidence="4">Zn(2)-C6 fungal-type domain-containing protein</fullName>
    </recommendedName>
</protein>
<feature type="region of interest" description="Disordered" evidence="3">
    <location>
        <begin position="659"/>
        <end position="695"/>
    </location>
</feature>
<dbReference type="InterPro" id="IPR007219">
    <property type="entry name" value="XnlR_reg_dom"/>
</dbReference>
<dbReference type="PROSITE" id="PS00463">
    <property type="entry name" value="ZN2_CY6_FUNGAL_1"/>
    <property type="match status" value="1"/>
</dbReference>
<evidence type="ECO:0000313" key="6">
    <source>
        <dbReference type="Proteomes" id="UP000053593"/>
    </source>
</evidence>
<dbReference type="InterPro" id="IPR036864">
    <property type="entry name" value="Zn2-C6_fun-type_DNA-bd_sf"/>
</dbReference>
<keyword evidence="2" id="KW-0539">Nucleus</keyword>
<dbReference type="PROSITE" id="PS50048">
    <property type="entry name" value="ZN2_CY6_FUNGAL_2"/>
    <property type="match status" value="1"/>
</dbReference>
<evidence type="ECO:0000259" key="4">
    <source>
        <dbReference type="PROSITE" id="PS50048"/>
    </source>
</evidence>
<dbReference type="GO" id="GO:0003677">
    <property type="term" value="F:DNA binding"/>
    <property type="evidence" value="ECO:0007669"/>
    <property type="project" value="InterPro"/>
</dbReference>
<dbReference type="EMBL" id="KN834780">
    <property type="protein sequence ID" value="KIK59279.1"/>
    <property type="molecule type" value="Genomic_DNA"/>
</dbReference>
<dbReference type="SMART" id="SM00066">
    <property type="entry name" value="GAL4"/>
    <property type="match status" value="1"/>
</dbReference>
<dbReference type="Proteomes" id="UP000053593">
    <property type="component" value="Unassembled WGS sequence"/>
</dbReference>
<dbReference type="GO" id="GO:0006351">
    <property type="term" value="P:DNA-templated transcription"/>
    <property type="evidence" value="ECO:0007669"/>
    <property type="project" value="InterPro"/>
</dbReference>
<dbReference type="Gene3D" id="4.10.240.10">
    <property type="entry name" value="Zn(2)-C6 fungal-type DNA-binding domain"/>
    <property type="match status" value="1"/>
</dbReference>
<dbReference type="SMART" id="SM00906">
    <property type="entry name" value="Fungal_trans"/>
    <property type="match status" value="1"/>
</dbReference>
<dbReference type="GO" id="GO:0008270">
    <property type="term" value="F:zinc ion binding"/>
    <property type="evidence" value="ECO:0007669"/>
    <property type="project" value="InterPro"/>
</dbReference>
<evidence type="ECO:0000256" key="3">
    <source>
        <dbReference type="SAM" id="MobiDB-lite"/>
    </source>
</evidence>
<gene>
    <name evidence="5" type="ORF">GYMLUDRAFT_44647</name>
</gene>